<evidence type="ECO:0000256" key="6">
    <source>
        <dbReference type="ARBA" id="ARBA00023125"/>
    </source>
</evidence>
<keyword evidence="7" id="KW-0539">Nucleus</keyword>
<keyword evidence="4" id="KW-0378">Hydrolase</keyword>
<evidence type="ECO:0000256" key="2">
    <source>
        <dbReference type="ARBA" id="ARBA00007025"/>
    </source>
</evidence>
<evidence type="ECO:0000256" key="7">
    <source>
        <dbReference type="ARBA" id="ARBA00023242"/>
    </source>
</evidence>
<dbReference type="GO" id="GO:0003677">
    <property type="term" value="F:DNA binding"/>
    <property type="evidence" value="ECO:0007669"/>
    <property type="project" value="UniProtKB-KW"/>
</dbReference>
<keyword evidence="5" id="KW-0067">ATP-binding</keyword>
<keyword evidence="4" id="KW-0347">Helicase</keyword>
<dbReference type="PANTHER" id="PTHR45797">
    <property type="entry name" value="RAD54-LIKE"/>
    <property type="match status" value="1"/>
</dbReference>
<dbReference type="GO" id="GO:0005634">
    <property type="term" value="C:nucleus"/>
    <property type="evidence" value="ECO:0007669"/>
    <property type="project" value="UniProtKB-SubCell"/>
</dbReference>
<evidence type="ECO:0000256" key="5">
    <source>
        <dbReference type="ARBA" id="ARBA00022840"/>
    </source>
</evidence>
<name>A0A7S0GKH1_9EUKA</name>
<protein>
    <recommendedName>
        <fullName evidence="9">Helicase C-terminal domain-containing protein</fullName>
    </recommendedName>
</protein>
<accession>A0A7S0GKH1</accession>
<dbReference type="GO" id="GO:0016887">
    <property type="term" value="F:ATP hydrolysis activity"/>
    <property type="evidence" value="ECO:0007669"/>
    <property type="project" value="InterPro"/>
</dbReference>
<dbReference type="GO" id="GO:0004386">
    <property type="term" value="F:helicase activity"/>
    <property type="evidence" value="ECO:0007669"/>
    <property type="project" value="UniProtKB-KW"/>
</dbReference>
<proteinExistence type="inferred from homology"/>
<evidence type="ECO:0000256" key="4">
    <source>
        <dbReference type="ARBA" id="ARBA00022806"/>
    </source>
</evidence>
<comment type="similarity">
    <text evidence="2">Belongs to the SNF2/RAD54 helicase family.</text>
</comment>
<dbReference type="SUPFAM" id="SSF52540">
    <property type="entry name" value="P-loop containing nucleoside triphosphate hydrolases"/>
    <property type="match status" value="1"/>
</dbReference>
<dbReference type="EMBL" id="HBEM01001315">
    <property type="protein sequence ID" value="CAD8429905.1"/>
    <property type="molecule type" value="Transcribed_RNA"/>
</dbReference>
<evidence type="ECO:0000313" key="8">
    <source>
        <dbReference type="EMBL" id="CAD8429905.1"/>
    </source>
</evidence>
<organism evidence="8">
    <name type="scientific">Amorphochlora amoebiformis</name>
    <dbReference type="NCBI Taxonomy" id="1561963"/>
    <lineage>
        <taxon>Eukaryota</taxon>
        <taxon>Sar</taxon>
        <taxon>Rhizaria</taxon>
        <taxon>Cercozoa</taxon>
        <taxon>Chlorarachniophyceae</taxon>
        <taxon>Amorphochlora</taxon>
    </lineage>
</organism>
<keyword evidence="6" id="KW-0238">DNA-binding</keyword>
<gene>
    <name evidence="8" type="ORF">LAMO00422_LOCUS966</name>
</gene>
<dbReference type="InterPro" id="IPR027417">
    <property type="entry name" value="P-loop_NTPase"/>
</dbReference>
<dbReference type="GO" id="GO:0005524">
    <property type="term" value="F:ATP binding"/>
    <property type="evidence" value="ECO:0007669"/>
    <property type="project" value="UniProtKB-KW"/>
</dbReference>
<evidence type="ECO:0000256" key="1">
    <source>
        <dbReference type="ARBA" id="ARBA00004123"/>
    </source>
</evidence>
<reference evidence="8" key="1">
    <citation type="submission" date="2021-01" db="EMBL/GenBank/DDBJ databases">
        <authorList>
            <person name="Corre E."/>
            <person name="Pelletier E."/>
            <person name="Niang G."/>
            <person name="Scheremetjew M."/>
            <person name="Finn R."/>
            <person name="Kale V."/>
            <person name="Holt S."/>
            <person name="Cochrane G."/>
            <person name="Meng A."/>
            <person name="Brown T."/>
            <person name="Cohen L."/>
        </authorList>
    </citation>
    <scope>NUCLEOTIDE SEQUENCE</scope>
    <source>
        <strain evidence="8">CCMP2058</strain>
    </source>
</reference>
<dbReference type="InterPro" id="IPR044574">
    <property type="entry name" value="ARIP4-like"/>
</dbReference>
<comment type="subcellular location">
    <subcellularLocation>
        <location evidence="1">Nucleus</location>
    </subcellularLocation>
</comment>
<evidence type="ECO:0000256" key="3">
    <source>
        <dbReference type="ARBA" id="ARBA00022741"/>
    </source>
</evidence>
<evidence type="ECO:0008006" key="9">
    <source>
        <dbReference type="Google" id="ProtNLM"/>
    </source>
</evidence>
<dbReference type="Gene3D" id="3.40.50.300">
    <property type="entry name" value="P-loop containing nucleotide triphosphate hydrolases"/>
    <property type="match status" value="1"/>
</dbReference>
<sequence>MDVSWNPCDDIQAIQRCYRFGQKHSVYTYRLLAAGSCEVRVFERQLARDSLACRIVDNQVSASIHEGSTSSKTSTSNSTLHVWSPECENANEASEIRGSDEALDLAFNSLGSRWIKDIKQYSVILRETAGEVEKSGYMEL</sequence>
<keyword evidence="3" id="KW-0547">Nucleotide-binding</keyword>
<dbReference type="PANTHER" id="PTHR45797:SF1">
    <property type="entry name" value="HELICASE ARIP4"/>
    <property type="match status" value="1"/>
</dbReference>
<dbReference type="AlphaFoldDB" id="A0A7S0GKH1"/>